<keyword evidence="12" id="KW-0539">Nucleus</keyword>
<keyword evidence="11 16" id="KW-0472">Membrane</keyword>
<evidence type="ECO:0000256" key="2">
    <source>
        <dbReference type="ARBA" id="ARBA00006103"/>
    </source>
</evidence>
<evidence type="ECO:0000256" key="7">
    <source>
        <dbReference type="ARBA" id="ARBA00022833"/>
    </source>
</evidence>
<comment type="subcellular location">
    <subcellularLocation>
        <location evidence="13">Endomembrane system</location>
        <topology evidence="13">Single-pass membrane protein</topology>
    </subcellularLocation>
    <subcellularLocation>
        <location evidence="1">Nucleus</location>
    </subcellularLocation>
</comment>
<evidence type="ECO:0000259" key="17">
    <source>
        <dbReference type="PROSITE" id="PS50089"/>
    </source>
</evidence>
<dbReference type="EMBL" id="CAJOBG010014928">
    <property type="protein sequence ID" value="CAF4301356.1"/>
    <property type="molecule type" value="Genomic_DNA"/>
</dbReference>
<dbReference type="GO" id="GO:0008270">
    <property type="term" value="F:zinc ion binding"/>
    <property type="evidence" value="ECO:0007669"/>
    <property type="project" value="UniProtKB-KW"/>
</dbReference>
<evidence type="ECO:0000256" key="8">
    <source>
        <dbReference type="ARBA" id="ARBA00022927"/>
    </source>
</evidence>
<keyword evidence="3" id="KW-0813">Transport</keyword>
<name>A0A820HTW4_9BILA</name>
<dbReference type="GO" id="GO:0015031">
    <property type="term" value="P:protein transport"/>
    <property type="evidence" value="ECO:0007669"/>
    <property type="project" value="UniProtKB-KW"/>
</dbReference>
<dbReference type="AlphaFoldDB" id="A0A820HTW4"/>
<evidence type="ECO:0000256" key="9">
    <source>
        <dbReference type="ARBA" id="ARBA00022989"/>
    </source>
</evidence>
<dbReference type="InterPro" id="IPR032443">
    <property type="entry name" value="RAWUL"/>
</dbReference>
<keyword evidence="6 14" id="KW-0863">Zinc-finger</keyword>
<comment type="caution">
    <text evidence="19">The sequence shown here is derived from an EMBL/GenBank/DDBJ whole genome shotgun (WGS) entry which is preliminary data.</text>
</comment>
<keyword evidence="9 16" id="KW-1133">Transmembrane helix</keyword>
<accession>A0A820HTW4</accession>
<feature type="transmembrane region" description="Helical" evidence="16">
    <location>
        <begin position="95"/>
        <end position="114"/>
    </location>
</feature>
<dbReference type="FunFam" id="3.30.40.10:FF:000033">
    <property type="entry name" value="Polycomb group RING finger protein 3"/>
    <property type="match status" value="1"/>
</dbReference>
<reference evidence="19" key="1">
    <citation type="submission" date="2021-02" db="EMBL/GenBank/DDBJ databases">
        <authorList>
            <person name="Nowell W R."/>
        </authorList>
    </citation>
    <scope>NUCLEOTIDE SEQUENCE</scope>
</reference>
<feature type="compositionally biased region" description="Low complexity" evidence="15">
    <location>
        <begin position="1"/>
        <end position="20"/>
    </location>
</feature>
<dbReference type="SUPFAM" id="SSF57850">
    <property type="entry name" value="RING/U-box"/>
    <property type="match status" value="1"/>
</dbReference>
<feature type="region of interest" description="Disordered" evidence="15">
    <location>
        <begin position="1"/>
        <end position="49"/>
    </location>
</feature>
<proteinExistence type="inferred from homology"/>
<evidence type="ECO:0000256" key="14">
    <source>
        <dbReference type="PROSITE-ProRule" id="PRU00175"/>
    </source>
</evidence>
<dbReference type="GO" id="GO:0031519">
    <property type="term" value="C:PcG protein complex"/>
    <property type="evidence" value="ECO:0007669"/>
    <property type="project" value="UniProtKB-ARBA"/>
</dbReference>
<evidence type="ECO:0000313" key="19">
    <source>
        <dbReference type="EMBL" id="CAF4301356.1"/>
    </source>
</evidence>
<sequence>MPASPSSTSVGKGDSGKVVGPRSAGSGGGVRQRKSAAPARSRPSAGGGASAGVWRFYTEDSPGLKVGPVPVLVMSLIFIASVFMLHIWGKYTKHVCFIKIYTSMCIVYHWISIFDKVDLFHKMREKKIHYKDINGFITCSLCNGYLIDAATIPECLHTFCKTCIAAYLDNDEEDNTRCPKCDSVIDHVNPWRVLVFDRTLQSIAYKLVPHLYKEEIERQIAYYKERDLPYPPSLVEKLQEKRDEEEQQTIPANSDLHIYDDQVAICIDTKTKDIESFPRKFIICSSNATVTHLKKLLAKMIFQDPCQYRKIDIYLDDQILGKDHTMRFISLTKWRHKMPPICLTYDVSSI</sequence>
<evidence type="ECO:0000256" key="12">
    <source>
        <dbReference type="ARBA" id="ARBA00023242"/>
    </source>
</evidence>
<dbReference type="InterPro" id="IPR016482">
    <property type="entry name" value="SecG/Sec61-beta/Sbh"/>
</dbReference>
<dbReference type="PROSITE" id="PS50089">
    <property type="entry name" value="ZF_RING_2"/>
    <property type="match status" value="1"/>
</dbReference>
<evidence type="ECO:0000256" key="3">
    <source>
        <dbReference type="ARBA" id="ARBA00022448"/>
    </source>
</evidence>
<evidence type="ECO:0000256" key="13">
    <source>
        <dbReference type="ARBA" id="ARBA00037847"/>
    </source>
</evidence>
<dbReference type="Pfam" id="PF00097">
    <property type="entry name" value="zf-C3HC4"/>
    <property type="match status" value="1"/>
</dbReference>
<keyword evidence="10" id="KW-0811">Translocation</keyword>
<evidence type="ECO:0000256" key="4">
    <source>
        <dbReference type="ARBA" id="ARBA00022692"/>
    </source>
</evidence>
<evidence type="ECO:0000256" key="10">
    <source>
        <dbReference type="ARBA" id="ARBA00023010"/>
    </source>
</evidence>
<evidence type="ECO:0000313" key="18">
    <source>
        <dbReference type="EMBL" id="CAF3747361.1"/>
    </source>
</evidence>
<evidence type="ECO:0000256" key="1">
    <source>
        <dbReference type="ARBA" id="ARBA00004123"/>
    </source>
</evidence>
<dbReference type="Gene3D" id="3.30.40.10">
    <property type="entry name" value="Zinc/RING finger domain, C3HC4 (zinc finger)"/>
    <property type="match status" value="1"/>
</dbReference>
<evidence type="ECO:0000256" key="11">
    <source>
        <dbReference type="ARBA" id="ARBA00023136"/>
    </source>
</evidence>
<evidence type="ECO:0000313" key="20">
    <source>
        <dbReference type="Proteomes" id="UP000663866"/>
    </source>
</evidence>
<keyword evidence="7" id="KW-0862">Zinc</keyword>
<keyword evidence="4 16" id="KW-0812">Transmembrane</keyword>
<dbReference type="InterPro" id="IPR018957">
    <property type="entry name" value="Znf_C3HC4_RING-type"/>
</dbReference>
<dbReference type="PROSITE" id="PS00518">
    <property type="entry name" value="ZF_RING_1"/>
    <property type="match status" value="1"/>
</dbReference>
<evidence type="ECO:0000256" key="5">
    <source>
        <dbReference type="ARBA" id="ARBA00022723"/>
    </source>
</evidence>
<dbReference type="EMBL" id="CAJOBF010000102">
    <property type="protein sequence ID" value="CAF3747361.1"/>
    <property type="molecule type" value="Genomic_DNA"/>
</dbReference>
<feature type="domain" description="RING-type" evidence="17">
    <location>
        <begin position="139"/>
        <end position="182"/>
    </location>
</feature>
<keyword evidence="5" id="KW-0479">Metal-binding</keyword>
<dbReference type="Pfam" id="PF03911">
    <property type="entry name" value="Sec61_beta"/>
    <property type="match status" value="1"/>
</dbReference>
<evidence type="ECO:0000256" key="15">
    <source>
        <dbReference type="SAM" id="MobiDB-lite"/>
    </source>
</evidence>
<feature type="compositionally biased region" description="Low complexity" evidence="15">
    <location>
        <begin position="35"/>
        <end position="44"/>
    </location>
</feature>
<dbReference type="PANTHER" id="PTHR45893">
    <property type="entry name" value="POLYCOMB GROUP RING FINGER PROTEIN"/>
    <property type="match status" value="1"/>
</dbReference>
<keyword evidence="8" id="KW-0653">Protein transport</keyword>
<comment type="similarity">
    <text evidence="2">Belongs to the SEC61-beta family.</text>
</comment>
<organism evidence="19 20">
    <name type="scientific">Rotaria magnacalcarata</name>
    <dbReference type="NCBI Taxonomy" id="392030"/>
    <lineage>
        <taxon>Eukaryota</taxon>
        <taxon>Metazoa</taxon>
        <taxon>Spiralia</taxon>
        <taxon>Gnathifera</taxon>
        <taxon>Rotifera</taxon>
        <taxon>Eurotatoria</taxon>
        <taxon>Bdelloidea</taxon>
        <taxon>Philodinida</taxon>
        <taxon>Philodinidae</taxon>
        <taxon>Rotaria</taxon>
    </lineage>
</organism>
<keyword evidence="20" id="KW-1185">Reference proteome</keyword>
<dbReference type="InterPro" id="IPR017907">
    <property type="entry name" value="Znf_RING_CS"/>
</dbReference>
<dbReference type="GO" id="GO:0012505">
    <property type="term" value="C:endomembrane system"/>
    <property type="evidence" value="ECO:0007669"/>
    <property type="project" value="UniProtKB-SubCell"/>
</dbReference>
<dbReference type="InterPro" id="IPR051507">
    <property type="entry name" value="PcG_RING_finger"/>
</dbReference>
<dbReference type="Proteomes" id="UP000663842">
    <property type="component" value="Unassembled WGS sequence"/>
</dbReference>
<dbReference type="Pfam" id="PF16207">
    <property type="entry name" value="RAWUL"/>
    <property type="match status" value="1"/>
</dbReference>
<gene>
    <name evidence="19" type="ORF">OVN521_LOCUS31318</name>
    <name evidence="18" type="ORF">UXM345_LOCUS1798</name>
</gene>
<evidence type="ECO:0000256" key="16">
    <source>
        <dbReference type="SAM" id="Phobius"/>
    </source>
</evidence>
<dbReference type="Gene3D" id="3.10.20.90">
    <property type="entry name" value="Phosphatidylinositol 3-kinase Catalytic Subunit, Chain A, domain 1"/>
    <property type="match status" value="1"/>
</dbReference>
<evidence type="ECO:0000256" key="6">
    <source>
        <dbReference type="ARBA" id="ARBA00022771"/>
    </source>
</evidence>
<feature type="transmembrane region" description="Helical" evidence="16">
    <location>
        <begin position="69"/>
        <end position="88"/>
    </location>
</feature>
<dbReference type="InterPro" id="IPR013083">
    <property type="entry name" value="Znf_RING/FYVE/PHD"/>
</dbReference>
<dbReference type="Proteomes" id="UP000663866">
    <property type="component" value="Unassembled WGS sequence"/>
</dbReference>
<dbReference type="InterPro" id="IPR001841">
    <property type="entry name" value="Znf_RING"/>
</dbReference>
<protein>
    <recommendedName>
        <fullName evidence="17">RING-type domain-containing protein</fullName>
    </recommendedName>
</protein>
<dbReference type="SMART" id="SM00184">
    <property type="entry name" value="RING"/>
    <property type="match status" value="1"/>
</dbReference>